<feature type="chain" id="PRO_5046028306" evidence="1">
    <location>
        <begin position="27"/>
        <end position="112"/>
    </location>
</feature>
<keyword evidence="1" id="KW-0732">Signal</keyword>
<dbReference type="EMBL" id="JAKROA010000003">
    <property type="protein sequence ID" value="KAL5109328.1"/>
    <property type="molecule type" value="Genomic_DNA"/>
</dbReference>
<feature type="signal peptide" evidence="1">
    <location>
        <begin position="1"/>
        <end position="26"/>
    </location>
</feature>
<sequence length="112" mass="12790">MEALFLTGAIWRLFSCIHLLIRQCEGLILEGLCQLFDDFNASNRMYHRDTCILLRLVLLQPPTIIQQLMRVDKCYSGWVRGLTTGSLTILADNFPTVALEPIAMEQTSEIIF</sequence>
<protein>
    <submittedName>
        <fullName evidence="2">Uncharacterized protein</fullName>
    </submittedName>
</protein>
<reference evidence="2 3" key="1">
    <citation type="journal article" date="2022" name="Front. Cell. Infect. Microbiol.">
        <title>The Genomes of Two Strains of Taenia crassiceps the Animal Model for the Study of Human Cysticercosis.</title>
        <authorList>
            <person name="Bobes R.J."/>
            <person name="Estrada K."/>
            <person name="Rios-Valencia D.G."/>
            <person name="Calderon-Gallegos A."/>
            <person name="de la Torre P."/>
            <person name="Carrero J.C."/>
            <person name="Sanchez-Flores A."/>
            <person name="Laclette J.P."/>
        </authorList>
    </citation>
    <scope>NUCLEOTIDE SEQUENCE [LARGE SCALE GENOMIC DNA]</scope>
    <source>
        <strain evidence="2">WFUcys</strain>
    </source>
</reference>
<gene>
    <name evidence="2" type="ORF">TcWFU_008345</name>
</gene>
<proteinExistence type="predicted"/>
<evidence type="ECO:0000256" key="1">
    <source>
        <dbReference type="SAM" id="SignalP"/>
    </source>
</evidence>
<dbReference type="Proteomes" id="UP001651158">
    <property type="component" value="Unassembled WGS sequence"/>
</dbReference>
<keyword evidence="3" id="KW-1185">Reference proteome</keyword>
<organism evidence="2 3">
    <name type="scientific">Taenia crassiceps</name>
    <dbReference type="NCBI Taxonomy" id="6207"/>
    <lineage>
        <taxon>Eukaryota</taxon>
        <taxon>Metazoa</taxon>
        <taxon>Spiralia</taxon>
        <taxon>Lophotrochozoa</taxon>
        <taxon>Platyhelminthes</taxon>
        <taxon>Cestoda</taxon>
        <taxon>Eucestoda</taxon>
        <taxon>Cyclophyllidea</taxon>
        <taxon>Taeniidae</taxon>
        <taxon>Taenia</taxon>
    </lineage>
</organism>
<evidence type="ECO:0000313" key="2">
    <source>
        <dbReference type="EMBL" id="KAL5109328.1"/>
    </source>
</evidence>
<evidence type="ECO:0000313" key="3">
    <source>
        <dbReference type="Proteomes" id="UP001651158"/>
    </source>
</evidence>
<comment type="caution">
    <text evidence="2">The sequence shown here is derived from an EMBL/GenBank/DDBJ whole genome shotgun (WGS) entry which is preliminary data.</text>
</comment>
<name>A0ABR4QJT1_9CEST</name>
<accession>A0ABR4QJT1</accession>